<evidence type="ECO:0000256" key="2">
    <source>
        <dbReference type="ARBA" id="ARBA00022692"/>
    </source>
</evidence>
<proteinExistence type="predicted"/>
<sequence>MVRNNLINLYLIKFAKWFNLVMPVVVLFYQDNGLSMQQIFLLKSIYSIAMVLMEIPSGYLADVWGRKKTLILGGFLGAAGMAVYSFSYGFWAFAAAEIILGVGYSFISGSDSALLYDTLKAAERDKEYIKQEGWITSAGNFAEAIAGVCGGLLATMSLRLPFYVQFGIASVAIPAALLLKEPRLQSIELNKSFKSTLNTVKETFQHPLLRSALLVSSFAGTASLTFAWFVQPYFKEAQLPVSLFGIMWTLLNLSVGVSSMFSYKIENKLGQRNSLLVIILGFAIGFFLAAWEVSLIGIGLLFFFYLVRGIAHPILKDYINRYTDSEVRASILSIRNFVIRINFAIIGPALGYLTDQFSLSLALIATGTGFLVSALLSMGPLWKANIQRSN</sequence>
<accession>A0A419W4R4</accession>
<dbReference type="InterPro" id="IPR005829">
    <property type="entry name" value="Sugar_transporter_CS"/>
</dbReference>
<reference evidence="7 8" key="1">
    <citation type="submission" date="2018-09" db="EMBL/GenBank/DDBJ databases">
        <title>Genomic Encyclopedia of Archaeal and Bacterial Type Strains, Phase II (KMG-II): from individual species to whole genera.</title>
        <authorList>
            <person name="Goeker M."/>
        </authorList>
    </citation>
    <scope>NUCLEOTIDE SEQUENCE [LARGE SCALE GENOMIC DNA]</scope>
    <source>
        <strain evidence="7 8">DSM 27148</strain>
    </source>
</reference>
<evidence type="ECO:0000256" key="5">
    <source>
        <dbReference type="SAM" id="Phobius"/>
    </source>
</evidence>
<feature type="transmembrane region" description="Helical" evidence="5">
    <location>
        <begin position="41"/>
        <end position="61"/>
    </location>
</feature>
<protein>
    <submittedName>
        <fullName evidence="7">Putative MFS family arabinose efflux permease</fullName>
    </submittedName>
</protein>
<feature type="domain" description="Major facilitator superfamily (MFS) profile" evidence="6">
    <location>
        <begin position="1"/>
        <end position="385"/>
    </location>
</feature>
<keyword evidence="8" id="KW-1185">Reference proteome</keyword>
<evidence type="ECO:0000259" key="6">
    <source>
        <dbReference type="PROSITE" id="PS50850"/>
    </source>
</evidence>
<comment type="subcellular location">
    <subcellularLocation>
        <location evidence="1">Membrane</location>
        <topology evidence="1">Multi-pass membrane protein</topology>
    </subcellularLocation>
</comment>
<feature type="transmembrane region" description="Helical" evidence="5">
    <location>
        <begin position="297"/>
        <end position="315"/>
    </location>
</feature>
<dbReference type="Gene3D" id="1.20.1250.20">
    <property type="entry name" value="MFS general substrate transporter like domains"/>
    <property type="match status" value="1"/>
</dbReference>
<feature type="transmembrane region" description="Helical" evidence="5">
    <location>
        <begin position="359"/>
        <end position="382"/>
    </location>
</feature>
<feature type="transmembrane region" description="Helical" evidence="5">
    <location>
        <begin position="242"/>
        <end position="263"/>
    </location>
</feature>
<evidence type="ECO:0000313" key="7">
    <source>
        <dbReference type="EMBL" id="RKD90439.1"/>
    </source>
</evidence>
<name>A0A419W4R4_9BACT</name>
<dbReference type="PANTHER" id="PTHR23530">
    <property type="entry name" value="TRANSPORT PROTEIN-RELATED"/>
    <property type="match status" value="1"/>
</dbReference>
<feature type="transmembrane region" description="Helical" evidence="5">
    <location>
        <begin position="211"/>
        <end position="230"/>
    </location>
</feature>
<organism evidence="7 8">
    <name type="scientific">Mangrovibacterium diazotrophicum</name>
    <dbReference type="NCBI Taxonomy" id="1261403"/>
    <lineage>
        <taxon>Bacteria</taxon>
        <taxon>Pseudomonadati</taxon>
        <taxon>Bacteroidota</taxon>
        <taxon>Bacteroidia</taxon>
        <taxon>Marinilabiliales</taxon>
        <taxon>Prolixibacteraceae</taxon>
        <taxon>Mangrovibacterium</taxon>
    </lineage>
</organism>
<dbReference type="InterPro" id="IPR036259">
    <property type="entry name" value="MFS_trans_sf"/>
</dbReference>
<gene>
    <name evidence="7" type="ORF">BC643_0779</name>
</gene>
<feature type="transmembrane region" description="Helical" evidence="5">
    <location>
        <begin position="336"/>
        <end position="353"/>
    </location>
</feature>
<dbReference type="Pfam" id="PF07690">
    <property type="entry name" value="MFS_1"/>
    <property type="match status" value="1"/>
</dbReference>
<dbReference type="Proteomes" id="UP000283387">
    <property type="component" value="Unassembled WGS sequence"/>
</dbReference>
<feature type="transmembrane region" description="Helical" evidence="5">
    <location>
        <begin position="275"/>
        <end position="291"/>
    </location>
</feature>
<dbReference type="AlphaFoldDB" id="A0A419W4R4"/>
<dbReference type="GO" id="GO:0016020">
    <property type="term" value="C:membrane"/>
    <property type="evidence" value="ECO:0007669"/>
    <property type="project" value="UniProtKB-SubCell"/>
</dbReference>
<dbReference type="PANTHER" id="PTHR23530:SF1">
    <property type="entry name" value="PERMEASE, MAJOR FACILITATOR SUPERFAMILY-RELATED"/>
    <property type="match status" value="1"/>
</dbReference>
<keyword evidence="2 5" id="KW-0812">Transmembrane</keyword>
<dbReference type="SUPFAM" id="SSF103473">
    <property type="entry name" value="MFS general substrate transporter"/>
    <property type="match status" value="1"/>
</dbReference>
<dbReference type="EMBL" id="RAPN01000001">
    <property type="protein sequence ID" value="RKD90439.1"/>
    <property type="molecule type" value="Genomic_DNA"/>
</dbReference>
<dbReference type="PROSITE" id="PS50850">
    <property type="entry name" value="MFS"/>
    <property type="match status" value="1"/>
</dbReference>
<keyword evidence="4 5" id="KW-0472">Membrane</keyword>
<keyword evidence="3 5" id="KW-1133">Transmembrane helix</keyword>
<dbReference type="InterPro" id="IPR053160">
    <property type="entry name" value="MFS_DHA3_Transporter"/>
</dbReference>
<dbReference type="InterPro" id="IPR011701">
    <property type="entry name" value="MFS"/>
</dbReference>
<comment type="caution">
    <text evidence="7">The sequence shown here is derived from an EMBL/GenBank/DDBJ whole genome shotgun (WGS) entry which is preliminary data.</text>
</comment>
<evidence type="ECO:0000256" key="1">
    <source>
        <dbReference type="ARBA" id="ARBA00004141"/>
    </source>
</evidence>
<feature type="transmembrane region" description="Helical" evidence="5">
    <location>
        <begin position="162"/>
        <end position="179"/>
    </location>
</feature>
<evidence type="ECO:0000256" key="4">
    <source>
        <dbReference type="ARBA" id="ARBA00023136"/>
    </source>
</evidence>
<evidence type="ECO:0000256" key="3">
    <source>
        <dbReference type="ARBA" id="ARBA00022989"/>
    </source>
</evidence>
<dbReference type="GO" id="GO:0022857">
    <property type="term" value="F:transmembrane transporter activity"/>
    <property type="evidence" value="ECO:0007669"/>
    <property type="project" value="InterPro"/>
</dbReference>
<dbReference type="PROSITE" id="PS00216">
    <property type="entry name" value="SUGAR_TRANSPORT_1"/>
    <property type="match status" value="1"/>
</dbReference>
<dbReference type="InterPro" id="IPR020846">
    <property type="entry name" value="MFS_dom"/>
</dbReference>
<feature type="transmembrane region" description="Helical" evidence="5">
    <location>
        <begin position="7"/>
        <end position="29"/>
    </location>
</feature>
<evidence type="ECO:0000313" key="8">
    <source>
        <dbReference type="Proteomes" id="UP000283387"/>
    </source>
</evidence>
<feature type="transmembrane region" description="Helical" evidence="5">
    <location>
        <begin position="70"/>
        <end position="92"/>
    </location>
</feature>